<evidence type="ECO:0000313" key="2">
    <source>
        <dbReference type="EMBL" id="NWW55384.1"/>
    </source>
</evidence>
<dbReference type="InterPro" id="IPR013320">
    <property type="entry name" value="ConA-like_dom_sf"/>
</dbReference>
<feature type="domain" description="B30.2/SPRY" evidence="1">
    <location>
        <begin position="1"/>
        <end position="71"/>
    </location>
</feature>
<dbReference type="Gene3D" id="2.60.120.920">
    <property type="match status" value="1"/>
</dbReference>
<feature type="non-terminal residue" evidence="2">
    <location>
        <position position="71"/>
    </location>
</feature>
<dbReference type="EMBL" id="VZRU01022958">
    <property type="protein sequence ID" value="NWW55384.1"/>
    <property type="molecule type" value="Genomic_DNA"/>
</dbReference>
<accession>A0A7K6P2E3</accession>
<dbReference type="Proteomes" id="UP000565207">
    <property type="component" value="Unassembled WGS sequence"/>
</dbReference>
<dbReference type="AlphaFoldDB" id="A0A7K6P2E3"/>
<dbReference type="InterPro" id="IPR003877">
    <property type="entry name" value="SPRY_dom"/>
</dbReference>
<feature type="non-terminal residue" evidence="2">
    <location>
        <position position="1"/>
    </location>
</feature>
<evidence type="ECO:0000259" key="1">
    <source>
        <dbReference type="PROSITE" id="PS50188"/>
    </source>
</evidence>
<dbReference type="SUPFAM" id="SSF49899">
    <property type="entry name" value="Concanavalin A-like lectins/glucanases"/>
    <property type="match status" value="1"/>
</dbReference>
<protein>
    <submittedName>
        <fullName evidence="2">TRI15 protein</fullName>
    </submittedName>
</protein>
<dbReference type="Pfam" id="PF00622">
    <property type="entry name" value="SPRY"/>
    <property type="match status" value="1"/>
</dbReference>
<dbReference type="InterPro" id="IPR043136">
    <property type="entry name" value="B30.2/SPRY_sf"/>
</dbReference>
<keyword evidence="3" id="KW-1185">Reference proteome</keyword>
<name>A0A7K6P2E3_PEDTO</name>
<sequence>ALTSSERVPLAQIRAPRRVRVTLDYEMGQVAFYDAEEKTPLYAFPPASFRGGKVHPWFLVWGEGSQITLRP</sequence>
<dbReference type="InterPro" id="IPR001870">
    <property type="entry name" value="B30.2/SPRY"/>
</dbReference>
<comment type="caution">
    <text evidence="2">The sequence shown here is derived from an EMBL/GenBank/DDBJ whole genome shotgun (WGS) entry which is preliminary data.</text>
</comment>
<gene>
    <name evidence="2" type="primary">Trim15</name>
    <name evidence="2" type="ORF">PEDTOR_R14814</name>
</gene>
<dbReference type="PROSITE" id="PS50188">
    <property type="entry name" value="B302_SPRY"/>
    <property type="match status" value="1"/>
</dbReference>
<proteinExistence type="predicted"/>
<reference evidence="2 3" key="1">
    <citation type="submission" date="2019-09" db="EMBL/GenBank/DDBJ databases">
        <title>Bird 10,000 Genomes (B10K) Project - Family phase.</title>
        <authorList>
            <person name="Zhang G."/>
        </authorList>
    </citation>
    <scope>NUCLEOTIDE SEQUENCE [LARGE SCALE GENOMIC DNA]</scope>
    <source>
        <strain evidence="2">B10K-DU-029-80</strain>
        <tissue evidence="2">Muscle</tissue>
    </source>
</reference>
<organism evidence="2 3">
    <name type="scientific">Pedionomus torquatus</name>
    <name type="common">Plains-wanderer</name>
    <dbReference type="NCBI Taxonomy" id="227192"/>
    <lineage>
        <taxon>Eukaryota</taxon>
        <taxon>Metazoa</taxon>
        <taxon>Chordata</taxon>
        <taxon>Craniata</taxon>
        <taxon>Vertebrata</taxon>
        <taxon>Euteleostomi</taxon>
        <taxon>Archelosauria</taxon>
        <taxon>Archosauria</taxon>
        <taxon>Dinosauria</taxon>
        <taxon>Saurischia</taxon>
        <taxon>Theropoda</taxon>
        <taxon>Coelurosauria</taxon>
        <taxon>Aves</taxon>
        <taxon>Neognathae</taxon>
        <taxon>Neoaves</taxon>
        <taxon>Charadriiformes</taxon>
        <taxon>Pedionomidae</taxon>
        <taxon>Pedionomus</taxon>
    </lineage>
</organism>
<evidence type="ECO:0000313" key="3">
    <source>
        <dbReference type="Proteomes" id="UP000565207"/>
    </source>
</evidence>